<evidence type="ECO:0000313" key="10">
    <source>
        <dbReference type="EMBL" id="CAL1615924.1"/>
    </source>
</evidence>
<dbReference type="GO" id="GO:0033152">
    <property type="term" value="P:immunoglobulin V(D)J recombination"/>
    <property type="evidence" value="ECO:0007669"/>
    <property type="project" value="TreeGrafter"/>
</dbReference>
<evidence type="ECO:0000259" key="9">
    <source>
        <dbReference type="Pfam" id="PF21924"/>
    </source>
</evidence>
<evidence type="ECO:0000256" key="3">
    <source>
        <dbReference type="ARBA" id="ARBA00023172"/>
    </source>
</evidence>
<dbReference type="InterPro" id="IPR014751">
    <property type="entry name" value="XRCC4-like_C"/>
</dbReference>
<dbReference type="Proteomes" id="UP001497482">
    <property type="component" value="Chromosome 9"/>
</dbReference>
<dbReference type="PANTHER" id="PTHR28559:SF1">
    <property type="entry name" value="DNA REPAIR PROTEIN XRCC4"/>
    <property type="match status" value="1"/>
</dbReference>
<feature type="compositionally biased region" description="Low complexity" evidence="7">
    <location>
        <begin position="283"/>
        <end position="301"/>
    </location>
</feature>
<feature type="domain" description="XRCC4 coiled-coil" evidence="9">
    <location>
        <begin position="153"/>
        <end position="229"/>
    </location>
</feature>
<dbReference type="Gene3D" id="2.170.210.10">
    <property type="entry name" value="DNA double-strand break repair and VJ recombination XRCC4, N-terminal"/>
    <property type="match status" value="1"/>
</dbReference>
<dbReference type="EMBL" id="OZ035831">
    <property type="protein sequence ID" value="CAL1615924.1"/>
    <property type="molecule type" value="Genomic_DNA"/>
</dbReference>
<keyword evidence="3" id="KW-0233">DNA recombination</keyword>
<comment type="subcellular location">
    <subcellularLocation>
        <location evidence="1">Nucleus</location>
    </subcellularLocation>
</comment>
<name>A0AAV2MRH0_KNICA</name>
<evidence type="ECO:0000259" key="8">
    <source>
        <dbReference type="Pfam" id="PF06632"/>
    </source>
</evidence>
<dbReference type="InterPro" id="IPR010585">
    <property type="entry name" value="DNA_repair_prot_XRCC4"/>
</dbReference>
<dbReference type="InterPro" id="IPR009089">
    <property type="entry name" value="XRCC4_N_sf"/>
</dbReference>
<keyword evidence="5" id="KW-0539">Nucleus</keyword>
<evidence type="ECO:0000256" key="4">
    <source>
        <dbReference type="ARBA" id="ARBA00023204"/>
    </source>
</evidence>
<dbReference type="GO" id="GO:0006303">
    <property type="term" value="P:double-strand break repair via nonhomologous end joining"/>
    <property type="evidence" value="ECO:0007669"/>
    <property type="project" value="UniProtKB-ARBA"/>
</dbReference>
<dbReference type="GO" id="GO:0003677">
    <property type="term" value="F:DNA binding"/>
    <property type="evidence" value="ECO:0007669"/>
    <property type="project" value="InterPro"/>
</dbReference>
<proteinExistence type="inferred from homology"/>
<keyword evidence="11" id="KW-1185">Reference proteome</keyword>
<sequence>MSQTHFLCCKGTTSTPGGGALLQDKHKSVLAGMSSAVHQIFITSDPNIPYFLRVDWSGDLGAGFTLFLTNGSAAWTGEVSEEEVTKGASDTGICRKEYVEELHKTLIRDMKGSGHSERSKYSFQLSSDLLTYQKTSDNALVKLGSVELQPAPDPLELNREMISQSLNRNLDLEAKNSKLLAEDSELQKEHRQILKELKIHVKNKNLLEKKMYSNFMMILNDKKSKIRELQETVRSLQQTSDHPKAKVRKQRLCTEEESSLDTSHFQDPTIPITDHNQACHGISVDQSFSSSQESPEPDAQA</sequence>
<feature type="region of interest" description="Disordered" evidence="7">
    <location>
        <begin position="233"/>
        <end position="301"/>
    </location>
</feature>
<evidence type="ECO:0000256" key="1">
    <source>
        <dbReference type="ARBA" id="ARBA00004123"/>
    </source>
</evidence>
<dbReference type="AlphaFoldDB" id="A0AAV2MRH0"/>
<comment type="similarity">
    <text evidence="6">Belongs to the XRCC4-XLF family. XRCC4 subfamily.</text>
</comment>
<dbReference type="Pfam" id="PF21924">
    <property type="entry name" value="XRCC4_CC"/>
    <property type="match status" value="1"/>
</dbReference>
<evidence type="ECO:0000256" key="6">
    <source>
        <dbReference type="ARBA" id="ARBA00025728"/>
    </source>
</evidence>
<evidence type="ECO:0000256" key="7">
    <source>
        <dbReference type="SAM" id="MobiDB-lite"/>
    </source>
</evidence>
<dbReference type="Gene3D" id="1.20.5.370">
    <property type="match status" value="1"/>
</dbReference>
<dbReference type="InterPro" id="IPR038051">
    <property type="entry name" value="XRCC4-like_N_sf"/>
</dbReference>
<evidence type="ECO:0000256" key="2">
    <source>
        <dbReference type="ARBA" id="ARBA00022763"/>
    </source>
</evidence>
<dbReference type="PANTHER" id="PTHR28559">
    <property type="entry name" value="DNA REPAIR PROTEIN XRCC4"/>
    <property type="match status" value="1"/>
</dbReference>
<evidence type="ECO:0008006" key="12">
    <source>
        <dbReference type="Google" id="ProtNLM"/>
    </source>
</evidence>
<dbReference type="SUPFAM" id="SSF58022">
    <property type="entry name" value="XRCC4, C-terminal oligomerization domain"/>
    <property type="match status" value="1"/>
</dbReference>
<keyword evidence="2" id="KW-0227">DNA damage</keyword>
<reference evidence="10 11" key="1">
    <citation type="submission" date="2024-04" db="EMBL/GenBank/DDBJ databases">
        <authorList>
            <person name="Waldvogel A.-M."/>
            <person name="Schoenle A."/>
        </authorList>
    </citation>
    <scope>NUCLEOTIDE SEQUENCE [LARGE SCALE GENOMIC DNA]</scope>
</reference>
<organism evidence="10 11">
    <name type="scientific">Knipowitschia caucasica</name>
    <name type="common">Caucasian dwarf goby</name>
    <name type="synonym">Pomatoschistus caucasicus</name>
    <dbReference type="NCBI Taxonomy" id="637954"/>
    <lineage>
        <taxon>Eukaryota</taxon>
        <taxon>Metazoa</taxon>
        <taxon>Chordata</taxon>
        <taxon>Craniata</taxon>
        <taxon>Vertebrata</taxon>
        <taxon>Euteleostomi</taxon>
        <taxon>Actinopterygii</taxon>
        <taxon>Neopterygii</taxon>
        <taxon>Teleostei</taxon>
        <taxon>Neoteleostei</taxon>
        <taxon>Acanthomorphata</taxon>
        <taxon>Gobiaria</taxon>
        <taxon>Gobiiformes</taxon>
        <taxon>Gobioidei</taxon>
        <taxon>Gobiidae</taxon>
        <taxon>Gobiinae</taxon>
        <taxon>Knipowitschia</taxon>
    </lineage>
</organism>
<accession>A0AAV2MRH0</accession>
<feature type="domain" description="XRCC4 N-terminal" evidence="8">
    <location>
        <begin position="49"/>
        <end position="149"/>
    </location>
</feature>
<protein>
    <recommendedName>
        <fullName evidence="12">DNA repair protein XRCC4</fullName>
    </recommendedName>
</protein>
<evidence type="ECO:0000256" key="5">
    <source>
        <dbReference type="ARBA" id="ARBA00023242"/>
    </source>
</evidence>
<dbReference type="GO" id="GO:0005958">
    <property type="term" value="C:DNA-dependent protein kinase-DNA ligase 4 complex"/>
    <property type="evidence" value="ECO:0007669"/>
    <property type="project" value="TreeGrafter"/>
</dbReference>
<evidence type="ECO:0000313" key="11">
    <source>
        <dbReference type="Proteomes" id="UP001497482"/>
    </source>
</evidence>
<dbReference type="GO" id="GO:0032807">
    <property type="term" value="C:DNA ligase IV complex"/>
    <property type="evidence" value="ECO:0007669"/>
    <property type="project" value="TreeGrafter"/>
</dbReference>
<dbReference type="InterPro" id="IPR053961">
    <property type="entry name" value="XRCC4_N"/>
</dbReference>
<gene>
    <name evidence="10" type="ORF">KC01_LOCUS41786</name>
</gene>
<dbReference type="InterPro" id="IPR053962">
    <property type="entry name" value="XRCC4_CC"/>
</dbReference>
<dbReference type="Pfam" id="PF06632">
    <property type="entry name" value="XRCC4"/>
    <property type="match status" value="1"/>
</dbReference>
<keyword evidence="4" id="KW-0234">DNA repair</keyword>
<dbReference type="GO" id="GO:0010165">
    <property type="term" value="P:response to X-ray"/>
    <property type="evidence" value="ECO:0007669"/>
    <property type="project" value="TreeGrafter"/>
</dbReference>
<dbReference type="SUPFAM" id="SSF50809">
    <property type="entry name" value="XRCC4, N-terminal domain"/>
    <property type="match status" value="1"/>
</dbReference>